<evidence type="ECO:0008006" key="4">
    <source>
        <dbReference type="Google" id="ProtNLM"/>
    </source>
</evidence>
<comment type="caution">
    <text evidence="2">The sequence shown here is derived from an EMBL/GenBank/DDBJ whole genome shotgun (WGS) entry which is preliminary data.</text>
</comment>
<keyword evidence="1" id="KW-0472">Membrane</keyword>
<reference evidence="3" key="1">
    <citation type="submission" date="2017-09" db="EMBL/GenBank/DDBJ databases">
        <title>Depth-based differentiation of microbial function through sediment-hosted aquifers and enrichment of novel symbionts in the deep terrestrial subsurface.</title>
        <authorList>
            <person name="Probst A.J."/>
            <person name="Ladd B."/>
            <person name="Jarett J.K."/>
            <person name="Geller-Mcgrath D.E."/>
            <person name="Sieber C.M.K."/>
            <person name="Emerson J.B."/>
            <person name="Anantharaman K."/>
            <person name="Thomas B.C."/>
            <person name="Malmstrom R."/>
            <person name="Stieglmeier M."/>
            <person name="Klingl A."/>
            <person name="Woyke T."/>
            <person name="Ryan C.M."/>
            <person name="Banfield J.F."/>
        </authorList>
    </citation>
    <scope>NUCLEOTIDE SEQUENCE [LARGE SCALE GENOMIC DNA]</scope>
</reference>
<dbReference type="Proteomes" id="UP000230852">
    <property type="component" value="Unassembled WGS sequence"/>
</dbReference>
<organism evidence="2 3">
    <name type="scientific">Candidatus Magasanikbacteria bacterium CG10_big_fil_rev_8_21_14_0_10_36_16</name>
    <dbReference type="NCBI Taxonomy" id="1974645"/>
    <lineage>
        <taxon>Bacteria</taxon>
        <taxon>Candidatus Magasanikiibacteriota</taxon>
    </lineage>
</organism>
<dbReference type="AlphaFoldDB" id="A0A2H0TXV0"/>
<protein>
    <recommendedName>
        <fullName evidence="4">DUF4012 domain-containing protein</fullName>
    </recommendedName>
</protein>
<gene>
    <name evidence="2" type="ORF">COU28_03745</name>
</gene>
<sequence>MNLEFRKKRKKWPWVLLVVFLALFAGGFYIYSFVKNLTPEKLLQSDFVQQQIVKQVGQNNAEIINLLPEFLGFNEPKTYLVLFLNNTELRPGGGFIGSYATLQFVQGKMNILQMDGTENISDTSSATIAPKILSDKLKVDRWFFRDSNWSPDFAISSGKTLEFYRAGNNIGATDISGVIGITTDVLEKLMVVTGPFTVEGINFSADNVIEKLEYEVEYGYDDKGINFSERKNIMKPFMLALMNHLKDNFLKNFYTYQDLVLSLLKEKNIVIYSLSPNLQKIVESNDWSGRMKTGSDDYLMWVDANLGALKTDRVIKRSLNYSFSFDKNNYQATASMIYTHIGSFDWRTTRYLSYTRIYVPVGAQLISAQVGNQIWQPDGSKNTFAVDSGVENNRQWFGTYISIEPGDQKTVSFTYNLPSDITESIKNKTYSLLVQKEIGMNNVDLTTHLEFDSTNVVTSAVPAENEVNWNDNIYDYSSDLKEDLEFDVKF</sequence>
<keyword evidence="1" id="KW-0812">Transmembrane</keyword>
<keyword evidence="1" id="KW-1133">Transmembrane helix</keyword>
<name>A0A2H0TXV0_9BACT</name>
<proteinExistence type="predicted"/>
<dbReference type="Pfam" id="PF13196">
    <property type="entry name" value="DUF4012"/>
    <property type="match status" value="1"/>
</dbReference>
<dbReference type="InterPro" id="IPR025101">
    <property type="entry name" value="DUF4012"/>
</dbReference>
<dbReference type="EMBL" id="PFBU01000070">
    <property type="protein sequence ID" value="PIR78049.1"/>
    <property type="molecule type" value="Genomic_DNA"/>
</dbReference>
<accession>A0A2H0TXV0</accession>
<evidence type="ECO:0000256" key="1">
    <source>
        <dbReference type="SAM" id="Phobius"/>
    </source>
</evidence>
<evidence type="ECO:0000313" key="3">
    <source>
        <dbReference type="Proteomes" id="UP000230852"/>
    </source>
</evidence>
<feature type="transmembrane region" description="Helical" evidence="1">
    <location>
        <begin position="12"/>
        <end position="34"/>
    </location>
</feature>
<evidence type="ECO:0000313" key="2">
    <source>
        <dbReference type="EMBL" id="PIR78049.1"/>
    </source>
</evidence>